<dbReference type="RefSeq" id="WP_267540292.1">
    <property type="nucleotide sequence ID" value="NZ_JAPNKA010000001.1"/>
</dbReference>
<sequence length="246" mass="25710">MKLEGKAVLVTGASRGLGESLMETFARKGARVVGISRNASEVEAVASRLRAQGYEAHALAADVGDKEAIHPLVGAAAALVGPIDVLVHNASTLGPTPLPLLLDTACEDLGRVLEVNLVGPFRLTKVIAGSMVLRGEGVVVHITSDAAVSAYPRWGSYSVSKVALEHLGRIWAAELEGTGVRFLNVDPGEMDTVMHRDAIPEADPSTLARPRDVAARLVALVEAAHAYPSGTRVEAAHVEVGRPEAA</sequence>
<dbReference type="PRINTS" id="PR00081">
    <property type="entry name" value="GDHRDH"/>
</dbReference>
<dbReference type="PANTHER" id="PTHR44196">
    <property type="entry name" value="DEHYDROGENASE/REDUCTASE SDR FAMILY MEMBER 7B"/>
    <property type="match status" value="1"/>
</dbReference>
<keyword evidence="4" id="KW-1185">Reference proteome</keyword>
<protein>
    <submittedName>
        <fullName evidence="3">SDR family NAD(P)-dependent oxidoreductase</fullName>
    </submittedName>
</protein>
<comment type="caution">
    <text evidence="3">The sequence shown here is derived from an EMBL/GenBank/DDBJ whole genome shotgun (WGS) entry which is preliminary data.</text>
</comment>
<dbReference type="Proteomes" id="UP001207654">
    <property type="component" value="Unassembled WGS sequence"/>
</dbReference>
<accession>A0ABT4AJ32</accession>
<dbReference type="InterPro" id="IPR002347">
    <property type="entry name" value="SDR_fam"/>
</dbReference>
<evidence type="ECO:0000313" key="4">
    <source>
        <dbReference type="Proteomes" id="UP001207654"/>
    </source>
</evidence>
<dbReference type="InterPro" id="IPR020904">
    <property type="entry name" value="Sc_DH/Rdtase_CS"/>
</dbReference>
<organism evidence="3 4">
    <name type="scientific">Archangium lansingense</name>
    <dbReference type="NCBI Taxonomy" id="2995310"/>
    <lineage>
        <taxon>Bacteria</taxon>
        <taxon>Pseudomonadati</taxon>
        <taxon>Myxococcota</taxon>
        <taxon>Myxococcia</taxon>
        <taxon>Myxococcales</taxon>
        <taxon>Cystobacterineae</taxon>
        <taxon>Archangiaceae</taxon>
        <taxon>Archangium</taxon>
    </lineage>
</organism>
<dbReference type="InterPro" id="IPR036291">
    <property type="entry name" value="NAD(P)-bd_dom_sf"/>
</dbReference>
<gene>
    <name evidence="3" type="ORF">OV287_45365</name>
</gene>
<evidence type="ECO:0000313" key="3">
    <source>
        <dbReference type="EMBL" id="MCY1081703.1"/>
    </source>
</evidence>
<reference evidence="3 4" key="1">
    <citation type="submission" date="2022-11" db="EMBL/GenBank/DDBJ databases">
        <title>Minimal conservation of predation-associated metabolite biosynthetic gene clusters underscores biosynthetic potential of Myxococcota including descriptions for ten novel species: Archangium lansinium sp. nov., Myxococcus landrumus sp. nov., Nannocystis bai.</title>
        <authorList>
            <person name="Ahearne A."/>
            <person name="Stevens C."/>
            <person name="Phillips K."/>
        </authorList>
    </citation>
    <scope>NUCLEOTIDE SEQUENCE [LARGE SCALE GENOMIC DNA]</scope>
    <source>
        <strain evidence="3 4">MIWBW</strain>
    </source>
</reference>
<dbReference type="Pfam" id="PF00106">
    <property type="entry name" value="adh_short"/>
    <property type="match status" value="1"/>
</dbReference>
<keyword evidence="2" id="KW-0560">Oxidoreductase</keyword>
<evidence type="ECO:0000256" key="2">
    <source>
        <dbReference type="ARBA" id="ARBA00023002"/>
    </source>
</evidence>
<dbReference type="Gene3D" id="3.40.50.720">
    <property type="entry name" value="NAD(P)-binding Rossmann-like Domain"/>
    <property type="match status" value="1"/>
</dbReference>
<dbReference type="CDD" id="cd05233">
    <property type="entry name" value="SDR_c"/>
    <property type="match status" value="1"/>
</dbReference>
<evidence type="ECO:0000256" key="1">
    <source>
        <dbReference type="ARBA" id="ARBA00006484"/>
    </source>
</evidence>
<name>A0ABT4AJ32_9BACT</name>
<comment type="similarity">
    <text evidence="1">Belongs to the short-chain dehydrogenases/reductases (SDR) family.</text>
</comment>
<dbReference type="EMBL" id="JAPNKA010000001">
    <property type="protein sequence ID" value="MCY1081703.1"/>
    <property type="molecule type" value="Genomic_DNA"/>
</dbReference>
<dbReference type="PANTHER" id="PTHR44196:SF1">
    <property type="entry name" value="DEHYDROGENASE_REDUCTASE SDR FAMILY MEMBER 7B"/>
    <property type="match status" value="1"/>
</dbReference>
<proteinExistence type="inferred from homology"/>
<dbReference type="SUPFAM" id="SSF51735">
    <property type="entry name" value="NAD(P)-binding Rossmann-fold domains"/>
    <property type="match status" value="1"/>
</dbReference>
<dbReference type="PROSITE" id="PS00061">
    <property type="entry name" value="ADH_SHORT"/>
    <property type="match status" value="1"/>
</dbReference>